<comment type="caution">
    <text evidence="1">The sequence shown here is derived from an EMBL/GenBank/DDBJ whole genome shotgun (WGS) entry which is preliminary data.</text>
</comment>
<name>A0AAW3ENN2_9GAMM</name>
<evidence type="ECO:0000313" key="1">
    <source>
        <dbReference type="EMBL" id="KFX09895.1"/>
    </source>
</evidence>
<gene>
    <name evidence="1" type="ORF">JV38_02940</name>
    <name evidence="2" type="ORF">KU73_06665</name>
</gene>
<reference evidence="3 4" key="1">
    <citation type="submission" date="2014-08" db="EMBL/GenBank/DDBJ databases">
        <title>Genome sequences of NCPPB Pectobacterium isolates.</title>
        <authorList>
            <person name="Glover R.H."/>
            <person name="Sapp M."/>
            <person name="Elphinstone J."/>
        </authorList>
    </citation>
    <scope>NUCLEOTIDE SEQUENCE [LARGE SCALE GENOMIC DNA]</scope>
    <source>
        <strain evidence="1 3">NCPPB 3701</strain>
        <strain evidence="2 4">NCPPB3702</strain>
    </source>
</reference>
<keyword evidence="4" id="KW-1185">Reference proteome</keyword>
<dbReference type="InterPro" id="IPR036086">
    <property type="entry name" value="ParB/Sulfiredoxin_sf"/>
</dbReference>
<dbReference type="Proteomes" id="UP000029257">
    <property type="component" value="Unassembled WGS sequence"/>
</dbReference>
<dbReference type="Proteomes" id="UP000029436">
    <property type="component" value="Unassembled WGS sequence"/>
</dbReference>
<evidence type="ECO:0000313" key="3">
    <source>
        <dbReference type="Proteomes" id="UP000029257"/>
    </source>
</evidence>
<evidence type="ECO:0000313" key="4">
    <source>
        <dbReference type="Proteomes" id="UP000029436"/>
    </source>
</evidence>
<organism evidence="1 3">
    <name type="scientific">Pectobacterium wasabiae</name>
    <dbReference type="NCBI Taxonomy" id="55208"/>
    <lineage>
        <taxon>Bacteria</taxon>
        <taxon>Pseudomonadati</taxon>
        <taxon>Pseudomonadota</taxon>
        <taxon>Gammaproteobacteria</taxon>
        <taxon>Enterobacterales</taxon>
        <taxon>Pectobacteriaceae</taxon>
        <taxon>Pectobacterium</taxon>
    </lineage>
</organism>
<dbReference type="EMBL" id="JQHP01000001">
    <property type="protein sequence ID" value="KFX09895.1"/>
    <property type="molecule type" value="Genomic_DNA"/>
</dbReference>
<sequence length="115" mass="13356">MIKGPLISSQRYLDREKVADKAYRFTKFYVEVYPVVLHGNQYTLIMDGHHNYAASRLAGVEPTYRPIRKKLAKIFSGMTQREIEVFLINNLTDSHLYYVESGEVVEELTMPEVRA</sequence>
<dbReference type="RefSeq" id="WP_005967162.1">
    <property type="nucleotide sequence ID" value="NZ_JQHP01000001.1"/>
</dbReference>
<dbReference type="AlphaFoldDB" id="A0AAW3ENN2"/>
<dbReference type="EMBL" id="JQOH01000002">
    <property type="protein sequence ID" value="KGA30097.1"/>
    <property type="molecule type" value="Genomic_DNA"/>
</dbReference>
<accession>A0AAW3ENN2</accession>
<protein>
    <submittedName>
        <fullName evidence="1">Chromosome partitioning protein ParB</fullName>
    </submittedName>
</protein>
<proteinExistence type="predicted"/>
<evidence type="ECO:0000313" key="2">
    <source>
        <dbReference type="EMBL" id="KGA30097.1"/>
    </source>
</evidence>
<dbReference type="SUPFAM" id="SSF110849">
    <property type="entry name" value="ParB/Sulfiredoxin"/>
    <property type="match status" value="1"/>
</dbReference>